<comment type="pathway">
    <text evidence="1">Amino-acid degradation; L-proline degradation into L-glutamate; L-glutamate from L-proline: step 2/2.</text>
</comment>
<proteinExistence type="inferred from homology"/>
<reference evidence="15 16" key="1">
    <citation type="submission" date="2015-09" db="EMBL/GenBank/DDBJ databases">
        <title>Identification and resolution of microdiversity through metagenomic sequencing of parallel consortia.</title>
        <authorList>
            <person name="Nelson W.C."/>
            <person name="Romine M.F."/>
            <person name="Lindemann S.R."/>
        </authorList>
    </citation>
    <scope>NUCLEOTIDE SEQUENCE [LARGE SCALE GENOMIC DNA]</scope>
    <source>
        <strain evidence="15">Ana</strain>
    </source>
</reference>
<dbReference type="InterPro" id="IPR025703">
    <property type="entry name" value="Bifunct_PutA"/>
</dbReference>
<dbReference type="FunFam" id="3.20.20.220:FF:000021">
    <property type="entry name" value="Aldehyde dehydrogenase family protein"/>
    <property type="match status" value="1"/>
</dbReference>
<dbReference type="PATRIC" id="fig|1666911.3.peg.2640"/>
<dbReference type="InterPro" id="IPR050485">
    <property type="entry name" value="Proline_metab_enzyme"/>
</dbReference>
<dbReference type="InterPro" id="IPR015590">
    <property type="entry name" value="Aldehyde_DH_dom"/>
</dbReference>
<dbReference type="InterPro" id="IPR016163">
    <property type="entry name" value="Ald_DH_C"/>
</dbReference>
<dbReference type="Pfam" id="PF00171">
    <property type="entry name" value="Aldedh"/>
    <property type="match status" value="1"/>
</dbReference>
<gene>
    <name evidence="15" type="primary">putA</name>
    <name evidence="15" type="ORF">HLUCCA11_01225</name>
</gene>
<dbReference type="GO" id="GO:0003842">
    <property type="term" value="F:L-glutamate gamma-semialdehyde dehydrogenase activity"/>
    <property type="evidence" value="ECO:0007669"/>
    <property type="project" value="UniProtKB-EC"/>
</dbReference>
<dbReference type="InterPro" id="IPR029510">
    <property type="entry name" value="Ald_DH_CS_GLU"/>
</dbReference>
<dbReference type="GO" id="GO:0010133">
    <property type="term" value="P:L-proline catabolic process to L-glutamate"/>
    <property type="evidence" value="ECO:0007669"/>
    <property type="project" value="InterPro"/>
</dbReference>
<dbReference type="InterPro" id="IPR041514">
    <property type="entry name" value="PutA_N"/>
</dbReference>
<dbReference type="EC" id="1.2.1.88" evidence="2"/>
<dbReference type="FunFam" id="3.40.309.10:FF:000005">
    <property type="entry name" value="1-pyrroline-5-carboxylate dehydrogenase 1"/>
    <property type="match status" value="1"/>
</dbReference>
<keyword evidence="3 10" id="KW-0560">Oxidoreductase</keyword>
<dbReference type="GO" id="GO:0003700">
    <property type="term" value="F:DNA-binding transcription factor activity"/>
    <property type="evidence" value="ECO:0007669"/>
    <property type="project" value="InterPro"/>
</dbReference>
<dbReference type="Pfam" id="PF18083">
    <property type="entry name" value="PutA_N"/>
    <property type="match status" value="1"/>
</dbReference>
<dbReference type="Proteomes" id="UP000050465">
    <property type="component" value="Unassembled WGS sequence"/>
</dbReference>
<dbReference type="EMBL" id="LJZR01000001">
    <property type="protein sequence ID" value="KPQ37704.1"/>
    <property type="molecule type" value="Genomic_DNA"/>
</dbReference>
<feature type="domain" description="Proline utilization A N-terminal" evidence="14">
    <location>
        <begin position="27"/>
        <end position="143"/>
    </location>
</feature>
<evidence type="ECO:0000256" key="8">
    <source>
        <dbReference type="PIRSR" id="PIRSR000197-1"/>
    </source>
</evidence>
<evidence type="ECO:0000259" key="12">
    <source>
        <dbReference type="Pfam" id="PF00171"/>
    </source>
</evidence>
<dbReference type="GO" id="GO:0009898">
    <property type="term" value="C:cytoplasmic side of plasma membrane"/>
    <property type="evidence" value="ECO:0007669"/>
    <property type="project" value="TreeGrafter"/>
</dbReference>
<keyword evidence="4" id="KW-0520">NAD</keyword>
<comment type="similarity">
    <text evidence="7">Belongs to the aldehyde dehydrogenase family. RocA subfamily.</text>
</comment>
<organism evidence="15 16">
    <name type="scientific">Phormidesmis priestleyi Ana</name>
    <dbReference type="NCBI Taxonomy" id="1666911"/>
    <lineage>
        <taxon>Bacteria</taxon>
        <taxon>Bacillati</taxon>
        <taxon>Cyanobacteriota</taxon>
        <taxon>Cyanophyceae</taxon>
        <taxon>Leptolyngbyales</taxon>
        <taxon>Leptolyngbyaceae</taxon>
        <taxon>Phormidesmis</taxon>
    </lineage>
</organism>
<feature type="active site" evidence="8 9">
    <location>
        <position position="783"/>
    </location>
</feature>
<evidence type="ECO:0000256" key="6">
    <source>
        <dbReference type="ARBA" id="ARBA00048142"/>
    </source>
</evidence>
<dbReference type="FunFam" id="3.40.605.10:FF:000045">
    <property type="entry name" value="1-pyrroline-5-carboxylate dehydrogenase 1"/>
    <property type="match status" value="1"/>
</dbReference>
<feature type="compositionally biased region" description="Low complexity" evidence="11">
    <location>
        <begin position="10"/>
        <end position="21"/>
    </location>
</feature>
<feature type="domain" description="Aldehyde dehydrogenase" evidence="12">
    <location>
        <begin position="546"/>
        <end position="1007"/>
    </location>
</feature>
<dbReference type="InterPro" id="IPR016160">
    <property type="entry name" value="Ald_DH_CS_CYS"/>
</dbReference>
<sequence length="1023" mass="112267">MVVSASRPGSQTSDSGLVSSSVPSEYEAQTQAIARQLLQDSGKGKKSIFSKMKDQLKWDDKLLGWTMENPGLRVQMFRLIDCLPALSTKADIASHLQEYLGDESVELPQALKGLLNFADATSMPAQVAATTLSGAVETLARKYVAGENLPQILKSIERLRKQSMAFTLDLLGEAVITEVEAQTYLNKYLELMEQLTEAAKGWKPIPQIDRAEGEDLSRVQVSVKLTAFYSQFDPLDVAGSRAKVGAHIRTLLRRAKELGVAVHFDMEQYRYKEATLENLKLLLMEDEFRSRTDIGITLQAYLRDSYADLKGIIDWAKERGNPVTVRLVKGAYWDQETITARQNHWPTPVYNHKCSTDANFERMTLLLLENHEHVYAAIASHNVRSQALALAVTQALNIPSRRIEFQALYGMADTLATALVKQGHRVRVYCPYGELIPGMAYLIRRLLENTANSSFLRQSLEDRPSDELLAIPKWGEGDADGSEVLPEPMVVPEDSVMGSVTRIEPAADMDYAVYQHRCDAIAALDTVKQQLGQSYLPLINGEYVPTQETIDSVNPCDPDQVVGTVGQIDIDQADQAMNAAKAAFETWKKTPASERAAIIRKVGDLLESRRHELNAWLVFEGGKPLSQADVEVSEAADFCRYYADEMERLDTEVVYDVAGETDRYFYRPKGIVLVIAPWNFPIAIPIGMTVAALVTGNCALLKPAAVTSVIAAKFSEILTEAGLPKGVFQYIPGRGSTVGNHLVKHPDVQMIVFTGSQEVGCQIYAEAAILRPGQKHLKRVIAEMGGKNAIIIDDSADLDQAVQGVVYSAFGYSGQKCSACSRVIVMASIYETFVARLIEATKSLNVGDAIHPGTQVGPVIDGAAQRNIREYIEKGKAEATLALEMPAPQKGYFVGPVIFTDVQPDAAIAQEEIFGPVLAVMKAERFDEALDMANGTNFALTGGIFSRTPSHIQRAKAEFEVGNLYINRTITGAIVARQPFGGFKLSGVGSKAGGPDYLLQFLDPRTVTENIQRQGFAPIEGVD</sequence>
<feature type="domain" description="Proline dehydrogenase" evidence="13">
    <location>
        <begin position="153"/>
        <end position="458"/>
    </location>
</feature>
<evidence type="ECO:0000256" key="4">
    <source>
        <dbReference type="ARBA" id="ARBA00023027"/>
    </source>
</evidence>
<dbReference type="InterPro" id="IPR016162">
    <property type="entry name" value="Ald_DH_N"/>
</dbReference>
<evidence type="ECO:0000256" key="10">
    <source>
        <dbReference type="RuleBase" id="RU003345"/>
    </source>
</evidence>
<evidence type="ECO:0000256" key="5">
    <source>
        <dbReference type="ARBA" id="ARBA00032259"/>
    </source>
</evidence>
<dbReference type="PANTHER" id="PTHR42862:SF1">
    <property type="entry name" value="DELTA-1-PYRROLINE-5-CARBOXYLATE DEHYDROGENASE 2, ISOFORM A-RELATED"/>
    <property type="match status" value="1"/>
</dbReference>
<dbReference type="NCBIfam" id="NF002852">
    <property type="entry name" value="PRK03137.1"/>
    <property type="match status" value="1"/>
</dbReference>
<dbReference type="AlphaFoldDB" id="A0A0P8DLA5"/>
<feature type="region of interest" description="Disordered" evidence="11">
    <location>
        <begin position="1"/>
        <end position="21"/>
    </location>
</feature>
<dbReference type="InterPro" id="IPR002872">
    <property type="entry name" value="Proline_DH_dom"/>
</dbReference>
<dbReference type="NCBIfam" id="TIGR01237">
    <property type="entry name" value="D1pyr5carbox2"/>
    <property type="match status" value="1"/>
</dbReference>
<evidence type="ECO:0000256" key="1">
    <source>
        <dbReference type="ARBA" id="ARBA00004786"/>
    </source>
</evidence>
<dbReference type="PROSITE" id="PS00070">
    <property type="entry name" value="ALDEHYDE_DEHYDR_CYS"/>
    <property type="match status" value="1"/>
</dbReference>
<dbReference type="PIRSF" id="PIRSF000197">
    <property type="entry name" value="Bifunct_PutA"/>
    <property type="match status" value="1"/>
</dbReference>
<comment type="catalytic activity">
    <reaction evidence="6">
        <text>L-glutamate 5-semialdehyde + NAD(+) + H2O = L-glutamate + NADH + 2 H(+)</text>
        <dbReference type="Rhea" id="RHEA:30235"/>
        <dbReference type="ChEBI" id="CHEBI:15377"/>
        <dbReference type="ChEBI" id="CHEBI:15378"/>
        <dbReference type="ChEBI" id="CHEBI:29985"/>
        <dbReference type="ChEBI" id="CHEBI:57540"/>
        <dbReference type="ChEBI" id="CHEBI:57945"/>
        <dbReference type="ChEBI" id="CHEBI:58066"/>
        <dbReference type="EC" id="1.2.1.88"/>
    </reaction>
</comment>
<name>A0A0P8DLA5_9CYAN</name>
<dbReference type="InterPro" id="IPR029041">
    <property type="entry name" value="FAD-linked_oxidoreductase-like"/>
</dbReference>
<dbReference type="SUPFAM" id="SSF53720">
    <property type="entry name" value="ALDH-like"/>
    <property type="match status" value="1"/>
</dbReference>
<evidence type="ECO:0000256" key="3">
    <source>
        <dbReference type="ARBA" id="ARBA00023002"/>
    </source>
</evidence>
<dbReference type="GO" id="GO:0004657">
    <property type="term" value="F:proline dehydrogenase activity"/>
    <property type="evidence" value="ECO:0007669"/>
    <property type="project" value="InterPro"/>
</dbReference>
<evidence type="ECO:0000313" key="16">
    <source>
        <dbReference type="Proteomes" id="UP000050465"/>
    </source>
</evidence>
<protein>
    <recommendedName>
        <fullName evidence="5">L-glutamate gamma-semialdehyde dehydrogenase</fullName>
        <ecNumber evidence="2">1.2.1.88</ecNumber>
    </recommendedName>
    <alternativeName>
        <fullName evidence="5">L-glutamate gamma-semialdehyde dehydrogenase</fullName>
    </alternativeName>
</protein>
<dbReference type="PROSITE" id="PS00687">
    <property type="entry name" value="ALDEHYDE_DEHYDR_GLU"/>
    <property type="match status" value="1"/>
</dbReference>
<evidence type="ECO:0000259" key="13">
    <source>
        <dbReference type="Pfam" id="PF01619"/>
    </source>
</evidence>
<dbReference type="InterPro" id="IPR016161">
    <property type="entry name" value="Ald_DH/histidinol_DH"/>
</dbReference>
<dbReference type="CDD" id="cd07124">
    <property type="entry name" value="ALDH_PutA-P5CDH-RocA"/>
    <property type="match status" value="1"/>
</dbReference>
<evidence type="ECO:0000259" key="14">
    <source>
        <dbReference type="Pfam" id="PF18083"/>
    </source>
</evidence>
<evidence type="ECO:0000256" key="7">
    <source>
        <dbReference type="ARBA" id="ARBA00061617"/>
    </source>
</evidence>
<evidence type="ECO:0000256" key="2">
    <source>
        <dbReference type="ARBA" id="ARBA00012884"/>
    </source>
</evidence>
<comment type="caution">
    <text evidence="15">The sequence shown here is derived from an EMBL/GenBank/DDBJ whole genome shotgun (WGS) entry which is preliminary data.</text>
</comment>
<dbReference type="InterPro" id="IPR005932">
    <property type="entry name" value="RocA"/>
</dbReference>
<evidence type="ECO:0000313" key="15">
    <source>
        <dbReference type="EMBL" id="KPQ37704.1"/>
    </source>
</evidence>
<dbReference type="Gene3D" id="3.20.20.220">
    <property type="match status" value="1"/>
</dbReference>
<dbReference type="STRING" id="1666911.HLUCCA11_01225"/>
<evidence type="ECO:0000256" key="9">
    <source>
        <dbReference type="PROSITE-ProRule" id="PRU10007"/>
    </source>
</evidence>
<feature type="active site" evidence="8">
    <location>
        <position position="817"/>
    </location>
</feature>
<dbReference type="Gene3D" id="3.40.309.10">
    <property type="entry name" value="Aldehyde Dehydrogenase, Chain A, domain 2"/>
    <property type="match status" value="1"/>
</dbReference>
<dbReference type="Pfam" id="PF01619">
    <property type="entry name" value="Pro_dh"/>
    <property type="match status" value="1"/>
</dbReference>
<accession>A0A0P8DLA5</accession>
<dbReference type="PANTHER" id="PTHR42862">
    <property type="entry name" value="DELTA-1-PYRROLINE-5-CARBOXYLATE DEHYDROGENASE 1, ISOFORM A-RELATED"/>
    <property type="match status" value="1"/>
</dbReference>
<dbReference type="Gene3D" id="3.40.605.10">
    <property type="entry name" value="Aldehyde Dehydrogenase, Chain A, domain 1"/>
    <property type="match status" value="1"/>
</dbReference>
<dbReference type="SUPFAM" id="SSF51730">
    <property type="entry name" value="FAD-linked oxidoreductase"/>
    <property type="match status" value="1"/>
</dbReference>
<evidence type="ECO:0000256" key="11">
    <source>
        <dbReference type="SAM" id="MobiDB-lite"/>
    </source>
</evidence>